<dbReference type="AlphaFoldDB" id="A0A327QW70"/>
<dbReference type="Proteomes" id="UP000249547">
    <property type="component" value="Unassembled WGS sequence"/>
</dbReference>
<dbReference type="InterPro" id="IPR036271">
    <property type="entry name" value="Tet_transcr_reg_TetR-rel_C_sf"/>
</dbReference>
<name>A0A327QW70_9BACT</name>
<reference evidence="4 5" key="1">
    <citation type="submission" date="2018-06" db="EMBL/GenBank/DDBJ databases">
        <title>Genomic Encyclopedia of Archaeal and Bacterial Type Strains, Phase II (KMG-II): from individual species to whole genera.</title>
        <authorList>
            <person name="Goeker M."/>
        </authorList>
    </citation>
    <scope>NUCLEOTIDE SEQUENCE [LARGE SCALE GENOMIC DNA]</scope>
    <source>
        <strain evidence="4 5">DSM 23857</strain>
    </source>
</reference>
<proteinExistence type="predicted"/>
<feature type="DNA-binding region" description="H-T-H motif" evidence="2">
    <location>
        <begin position="28"/>
        <end position="47"/>
    </location>
</feature>
<dbReference type="PROSITE" id="PS50977">
    <property type="entry name" value="HTH_TETR_2"/>
    <property type="match status" value="1"/>
</dbReference>
<dbReference type="PRINTS" id="PR00455">
    <property type="entry name" value="HTHTETR"/>
</dbReference>
<dbReference type="Gene3D" id="1.10.357.10">
    <property type="entry name" value="Tetracycline Repressor, domain 2"/>
    <property type="match status" value="1"/>
</dbReference>
<dbReference type="GO" id="GO:0003677">
    <property type="term" value="F:DNA binding"/>
    <property type="evidence" value="ECO:0007669"/>
    <property type="project" value="UniProtKB-UniRule"/>
</dbReference>
<dbReference type="InterPro" id="IPR001647">
    <property type="entry name" value="HTH_TetR"/>
</dbReference>
<evidence type="ECO:0000256" key="2">
    <source>
        <dbReference type="PROSITE-ProRule" id="PRU00335"/>
    </source>
</evidence>
<dbReference type="SUPFAM" id="SSF46689">
    <property type="entry name" value="Homeodomain-like"/>
    <property type="match status" value="1"/>
</dbReference>
<organism evidence="4 5">
    <name type="scientific">Chitinophaga skermanii</name>
    <dbReference type="NCBI Taxonomy" id="331697"/>
    <lineage>
        <taxon>Bacteria</taxon>
        <taxon>Pseudomonadati</taxon>
        <taxon>Bacteroidota</taxon>
        <taxon>Chitinophagia</taxon>
        <taxon>Chitinophagales</taxon>
        <taxon>Chitinophagaceae</taxon>
        <taxon>Chitinophaga</taxon>
    </lineage>
</organism>
<dbReference type="PANTHER" id="PTHR30328">
    <property type="entry name" value="TRANSCRIPTIONAL REPRESSOR"/>
    <property type="match status" value="1"/>
</dbReference>
<comment type="caution">
    <text evidence="4">The sequence shown here is derived from an EMBL/GenBank/DDBJ whole genome shotgun (WGS) entry which is preliminary data.</text>
</comment>
<evidence type="ECO:0000313" key="4">
    <source>
        <dbReference type="EMBL" id="RAJ08916.1"/>
    </source>
</evidence>
<dbReference type="RefSeq" id="WP_111597009.1">
    <property type="nucleotide sequence ID" value="NZ_QLLL01000002.1"/>
</dbReference>
<feature type="domain" description="HTH tetR-type" evidence="3">
    <location>
        <begin position="5"/>
        <end position="65"/>
    </location>
</feature>
<dbReference type="SUPFAM" id="SSF48498">
    <property type="entry name" value="Tetracyclin repressor-like, C-terminal domain"/>
    <property type="match status" value="1"/>
</dbReference>
<evidence type="ECO:0000259" key="3">
    <source>
        <dbReference type="PROSITE" id="PS50977"/>
    </source>
</evidence>
<dbReference type="InterPro" id="IPR009057">
    <property type="entry name" value="Homeodomain-like_sf"/>
</dbReference>
<dbReference type="EMBL" id="QLLL01000002">
    <property type="protein sequence ID" value="RAJ08916.1"/>
    <property type="molecule type" value="Genomic_DNA"/>
</dbReference>
<dbReference type="PANTHER" id="PTHR30328:SF54">
    <property type="entry name" value="HTH-TYPE TRANSCRIPTIONAL REPRESSOR SCO4008"/>
    <property type="match status" value="1"/>
</dbReference>
<dbReference type="InterPro" id="IPR050109">
    <property type="entry name" value="HTH-type_TetR-like_transc_reg"/>
</dbReference>
<sequence>MKEEVSTEELIINAARKVFTTRGYNGARMQEIADEAGINKAMLHYYYRSKDKLFDIIFDEAVDKLMLRINTVFEAQGSITDKIAVIVDMYITTLSDNPYLPLFVLHEMSQHSDRIVKRFMAKPNFPNIQLFLDEVNKEIKQKKIAKIEPEQLLINVLAMCVFPFVAKPLIQGVLRKDDVAYKVLLEERKRSVVKFINAALAI</sequence>
<evidence type="ECO:0000313" key="5">
    <source>
        <dbReference type="Proteomes" id="UP000249547"/>
    </source>
</evidence>
<keyword evidence="1 2" id="KW-0238">DNA-binding</keyword>
<dbReference type="Pfam" id="PF00440">
    <property type="entry name" value="TetR_N"/>
    <property type="match status" value="1"/>
</dbReference>
<dbReference type="OrthoDB" id="9789566at2"/>
<accession>A0A327QW70</accession>
<keyword evidence="5" id="KW-1185">Reference proteome</keyword>
<protein>
    <submittedName>
        <fullName evidence="4">TetR family transcriptional regulator</fullName>
    </submittedName>
</protein>
<gene>
    <name evidence="4" type="ORF">LX64_01571</name>
</gene>
<evidence type="ECO:0000256" key="1">
    <source>
        <dbReference type="ARBA" id="ARBA00023125"/>
    </source>
</evidence>